<dbReference type="GO" id="GO:0016020">
    <property type="term" value="C:membrane"/>
    <property type="evidence" value="ECO:0007669"/>
    <property type="project" value="UniProtKB-SubCell"/>
</dbReference>
<dbReference type="OrthoDB" id="9803632at2"/>
<comment type="subcellular location">
    <subcellularLocation>
        <location evidence="1">Membrane</location>
        <topology evidence="1">Multi-pass membrane protein</topology>
    </subcellularLocation>
</comment>
<feature type="transmembrane region" description="Helical" evidence="6">
    <location>
        <begin position="282"/>
        <end position="302"/>
    </location>
</feature>
<dbReference type="Gene3D" id="3.40.50.1000">
    <property type="entry name" value="HAD superfamily/HAD-like"/>
    <property type="match status" value="1"/>
</dbReference>
<evidence type="ECO:0000313" key="7">
    <source>
        <dbReference type="EMBL" id="AGI73173.1"/>
    </source>
</evidence>
<evidence type="ECO:0000256" key="6">
    <source>
        <dbReference type="SAM" id="Phobius"/>
    </source>
</evidence>
<dbReference type="InterPro" id="IPR000537">
    <property type="entry name" value="UbiA_prenyltransferase"/>
</dbReference>
<feature type="transmembrane region" description="Helical" evidence="6">
    <location>
        <begin position="380"/>
        <end position="400"/>
    </location>
</feature>
<feature type="transmembrane region" description="Helical" evidence="6">
    <location>
        <begin position="449"/>
        <end position="472"/>
    </location>
</feature>
<feature type="transmembrane region" description="Helical" evidence="6">
    <location>
        <begin position="254"/>
        <end position="276"/>
    </location>
</feature>
<dbReference type="NCBIfam" id="NF006088">
    <property type="entry name" value="PRK08238.1"/>
    <property type="match status" value="1"/>
</dbReference>
<evidence type="ECO:0000313" key="8">
    <source>
        <dbReference type="Proteomes" id="UP000004688"/>
    </source>
</evidence>
<dbReference type="InterPro" id="IPR044878">
    <property type="entry name" value="UbiA_sf"/>
</dbReference>
<dbReference type="Gene3D" id="1.10.357.140">
    <property type="entry name" value="UbiA prenyltransferase"/>
    <property type="match status" value="1"/>
</dbReference>
<dbReference type="Pfam" id="PF01040">
    <property type="entry name" value="UbiA"/>
    <property type="match status" value="1"/>
</dbReference>
<feature type="transmembrane region" description="Helical" evidence="6">
    <location>
        <begin position="214"/>
        <end position="234"/>
    </location>
</feature>
<keyword evidence="3 6" id="KW-0812">Transmembrane</keyword>
<dbReference type="EMBL" id="CP003742">
    <property type="protein sequence ID" value="AGI73173.1"/>
    <property type="molecule type" value="Genomic_DNA"/>
</dbReference>
<dbReference type="InterPro" id="IPR023214">
    <property type="entry name" value="HAD_sf"/>
</dbReference>
<dbReference type="InterPro" id="IPR036412">
    <property type="entry name" value="HAD-like_sf"/>
</dbReference>
<keyword evidence="7" id="KW-0808">Transferase</keyword>
<dbReference type="SUPFAM" id="SSF56784">
    <property type="entry name" value="HAD-like"/>
    <property type="match status" value="1"/>
</dbReference>
<keyword evidence="8" id="KW-1185">Reference proteome</keyword>
<dbReference type="eggNOG" id="COG0382">
    <property type="taxonomic scope" value="Bacteria"/>
</dbReference>
<reference evidence="7 8" key="1">
    <citation type="journal article" date="2013" name="PLoS ONE">
        <title>Poles Apart: Arctic and Antarctic Octadecabacter strains Share High Genome Plasticity and a New Type of Xanthorhodopsin.</title>
        <authorList>
            <person name="Vollmers J."/>
            <person name="Voget S."/>
            <person name="Dietrich S."/>
            <person name="Gollnow K."/>
            <person name="Smits M."/>
            <person name="Meyer K."/>
            <person name="Brinkhoff T."/>
            <person name="Simon M."/>
            <person name="Daniel R."/>
        </authorList>
    </citation>
    <scope>NUCLEOTIDE SEQUENCE [LARGE SCALE GENOMIC DNA]</scope>
    <source>
        <strain evidence="7 8">238</strain>
    </source>
</reference>
<dbReference type="AlphaFoldDB" id="M9RN46"/>
<dbReference type="CDD" id="cd13963">
    <property type="entry name" value="PT_UbiA_2"/>
    <property type="match status" value="1"/>
</dbReference>
<dbReference type="HOGENOM" id="CLU_029423_2_0_5"/>
<dbReference type="STRING" id="391616.OA238_c31770"/>
<dbReference type="Proteomes" id="UP000004688">
    <property type="component" value="Chromosome"/>
</dbReference>
<proteinExistence type="predicted"/>
<keyword evidence="2" id="KW-1003">Cell membrane</keyword>
<evidence type="ECO:0000256" key="5">
    <source>
        <dbReference type="ARBA" id="ARBA00023136"/>
    </source>
</evidence>
<dbReference type="KEGG" id="oar:OA238_c31770"/>
<evidence type="ECO:0000256" key="4">
    <source>
        <dbReference type="ARBA" id="ARBA00022989"/>
    </source>
</evidence>
<accession>M9RN46</accession>
<evidence type="ECO:0000256" key="3">
    <source>
        <dbReference type="ARBA" id="ARBA00022692"/>
    </source>
</evidence>
<keyword evidence="5 6" id="KW-0472">Membrane</keyword>
<dbReference type="GO" id="GO:0016765">
    <property type="term" value="F:transferase activity, transferring alkyl or aryl (other than methyl) groups"/>
    <property type="evidence" value="ECO:0007669"/>
    <property type="project" value="InterPro"/>
</dbReference>
<feature type="transmembrane region" description="Helical" evidence="6">
    <location>
        <begin position="412"/>
        <end position="429"/>
    </location>
</feature>
<keyword evidence="4 6" id="KW-1133">Transmembrane helix</keyword>
<sequence length="478" mass="51705">MPGLESGKPLVLDADGTLLRTDMLLEGIWKGFGMDPAATLKAFTLVGDRATFKAEIARIAPLRVDLLPVNADIVAMAIDAKVAGREVAIASASDVSLVQPLADYHGIKRVFASQNGVNLKGTAKADALVAAYGEQGFDYAGNDKSDRKIWDHSDGAIVVGNAGGGARGLSNVTQVAGGWAPRAVMKSMRPHQWVKNVLLFLPMIAAHAFFFDTFLAVCLGIVSFSAAASCIYIVNDLLDIEADRLHVKKCRRPFAAGTVPIPIGMLTCAGLGVIALGVAAILSWQMFGVVAFYMALSLAYSLRLKWMRWIDIAVLASLYTLRVVAGAAASGVDASIFMLIFIFPVFISLGCVKRMTELALAQDDEPLPGRGYARRDLGDLLNMSVIGMVGALLIFFLYSYSDQALALYPDQWLMWLALLPVAAWLYRMVRLGYMGRMDYDPIVFAMSDICGIGYLLITLSLLFYAAGLWGVWFARLFG</sequence>
<dbReference type="RefSeq" id="WP_015496194.1">
    <property type="nucleotide sequence ID" value="NC_020908.1"/>
</dbReference>
<protein>
    <submittedName>
        <fullName evidence="7">Putative prenyltransferase</fullName>
    </submittedName>
</protein>
<evidence type="ECO:0000256" key="2">
    <source>
        <dbReference type="ARBA" id="ARBA00022475"/>
    </source>
</evidence>
<name>M9RN46_9RHOB</name>
<feature type="transmembrane region" description="Helical" evidence="6">
    <location>
        <begin position="309"/>
        <end position="328"/>
    </location>
</feature>
<organism evidence="7 8">
    <name type="scientific">Octadecabacter arcticus 238</name>
    <dbReference type="NCBI Taxonomy" id="391616"/>
    <lineage>
        <taxon>Bacteria</taxon>
        <taxon>Pseudomonadati</taxon>
        <taxon>Pseudomonadota</taxon>
        <taxon>Alphaproteobacteria</taxon>
        <taxon>Rhodobacterales</taxon>
        <taxon>Roseobacteraceae</taxon>
        <taxon>Octadecabacter</taxon>
    </lineage>
</organism>
<evidence type="ECO:0000256" key="1">
    <source>
        <dbReference type="ARBA" id="ARBA00004141"/>
    </source>
</evidence>
<feature type="transmembrane region" description="Helical" evidence="6">
    <location>
        <begin position="334"/>
        <end position="352"/>
    </location>
</feature>
<gene>
    <name evidence="7" type="ORF">OA238_c31770</name>
</gene>